<dbReference type="NCBIfam" id="TIGR00756">
    <property type="entry name" value="PPR"/>
    <property type="match status" value="1"/>
</dbReference>
<evidence type="ECO:0000313" key="5">
    <source>
        <dbReference type="Proteomes" id="UP000604046"/>
    </source>
</evidence>
<evidence type="ECO:0000256" key="3">
    <source>
        <dbReference type="SAM" id="MobiDB-lite"/>
    </source>
</evidence>
<evidence type="ECO:0000256" key="1">
    <source>
        <dbReference type="ARBA" id="ARBA00022737"/>
    </source>
</evidence>
<dbReference type="PROSITE" id="PS51375">
    <property type="entry name" value="PPR"/>
    <property type="match status" value="1"/>
</dbReference>
<keyword evidence="5" id="KW-1185">Reference proteome</keyword>
<accession>A0A812S8C1</accession>
<dbReference type="EMBL" id="CAJNDS010002433">
    <property type="protein sequence ID" value="CAE7471623.1"/>
    <property type="molecule type" value="Genomic_DNA"/>
</dbReference>
<reference evidence="4" key="1">
    <citation type="submission" date="2021-02" db="EMBL/GenBank/DDBJ databases">
        <authorList>
            <person name="Dougan E. K."/>
            <person name="Rhodes N."/>
            <person name="Thang M."/>
            <person name="Chan C."/>
        </authorList>
    </citation>
    <scope>NUCLEOTIDE SEQUENCE</scope>
</reference>
<dbReference type="Pfam" id="PF01535">
    <property type="entry name" value="PPR"/>
    <property type="match status" value="2"/>
</dbReference>
<protein>
    <recommendedName>
        <fullName evidence="6">Pentatricopeptide repeat-containing protein, chloroplastic</fullName>
    </recommendedName>
</protein>
<feature type="region of interest" description="Disordered" evidence="3">
    <location>
        <begin position="26"/>
        <end position="61"/>
    </location>
</feature>
<dbReference type="PANTHER" id="PTHR47447">
    <property type="entry name" value="OS03G0856100 PROTEIN"/>
    <property type="match status" value="1"/>
</dbReference>
<comment type="caution">
    <text evidence="4">The sequence shown here is derived from an EMBL/GenBank/DDBJ whole genome shotgun (WGS) entry which is preliminary data.</text>
</comment>
<dbReference type="InterPro" id="IPR002885">
    <property type="entry name" value="PPR_rpt"/>
</dbReference>
<dbReference type="InterPro" id="IPR011990">
    <property type="entry name" value="TPR-like_helical_dom_sf"/>
</dbReference>
<keyword evidence="1" id="KW-0677">Repeat</keyword>
<evidence type="ECO:0008006" key="6">
    <source>
        <dbReference type="Google" id="ProtNLM"/>
    </source>
</evidence>
<proteinExistence type="predicted"/>
<dbReference type="Proteomes" id="UP000604046">
    <property type="component" value="Unassembled WGS sequence"/>
</dbReference>
<organism evidence="4 5">
    <name type="scientific">Symbiodinium natans</name>
    <dbReference type="NCBI Taxonomy" id="878477"/>
    <lineage>
        <taxon>Eukaryota</taxon>
        <taxon>Sar</taxon>
        <taxon>Alveolata</taxon>
        <taxon>Dinophyceae</taxon>
        <taxon>Suessiales</taxon>
        <taxon>Symbiodiniaceae</taxon>
        <taxon>Symbiodinium</taxon>
    </lineage>
</organism>
<evidence type="ECO:0000256" key="2">
    <source>
        <dbReference type="PROSITE-ProRule" id="PRU00708"/>
    </source>
</evidence>
<dbReference type="AlphaFoldDB" id="A0A812S8C1"/>
<dbReference type="OrthoDB" id="10313421at2759"/>
<feature type="compositionally biased region" description="Basic and acidic residues" evidence="3">
    <location>
        <begin position="44"/>
        <end position="54"/>
    </location>
</feature>
<gene>
    <name evidence="4" type="ORF">SNAT2548_LOCUS26485</name>
</gene>
<evidence type="ECO:0000313" key="4">
    <source>
        <dbReference type="EMBL" id="CAE7471623.1"/>
    </source>
</evidence>
<feature type="repeat" description="PPR" evidence="2">
    <location>
        <begin position="528"/>
        <end position="562"/>
    </location>
</feature>
<name>A0A812S8C1_9DINO</name>
<dbReference type="Gene3D" id="1.25.40.10">
    <property type="entry name" value="Tetratricopeptide repeat domain"/>
    <property type="match status" value="5"/>
</dbReference>
<sequence>MLPGLPGLMENPAAFGRRSRVMQWSHRMPGAGNCSPTKAGDSNRPPKVEMERRNAQSSRWSMMQVSQVSQADFTRMLAALPSDRWQRAFRALAARRTSGWKVDTINFNAAMKISASSGPWAAQVALLDMRSQQLRPTAVSFVLGMAALGELEPRRWERGLGFLLVMKEAQMQVNERCLSACIGLCSRSRKWNRALKLLNPYVDEPCFNAALLGSEWYRSFALLSEMNVLRLKLEVVTLDTVLRAHQDAHPQWSRALEAVSRWAGFEEKIPAATYGAMIGVCSDAKQRQLASQLFYDMCRSNVQFTGFAEPIRALSRCSAWVDALHVLEVLGTLFLQADSKSYNAIASSCSSCWGAALEVLRLLDTGLRVDVVSAGAVLDACSKTKPAKDWQAALLFMNHCMDSGMAITSACRNAGISTFAPRQWPRALRLAYADTSSFKLDARSPASKVGPTGPGDFTVVTLGTLLSACMAALQWQRAHSTLAHIALLRIQANTVVCNSLLSGWEDRPLWRKGAQLLKTFLSGHGQADRITYNALVSACEKGGMWDLAIDLVAEMGLRGMQCSTTSINSAMSTPWEQVLATSLNMRNGRLQADSFTLTALISSLEEEGAWKQSLHMLQLSSSGQLQPHSICMNAAISACQKGDDWTSAMQLLGSFPRHHAGSITFNASMSACSRCVKWQLAVGMLCRMEDDRLLPSLITHQTVLDACYGAGHWQRTLMTYSRKAIHDVASCSVAVLASIGVSQLSVVLLGHLRTSLVEQLRPSTQGAGVS</sequence>
<dbReference type="PANTHER" id="PTHR47447:SF17">
    <property type="entry name" value="OS12G0638900 PROTEIN"/>
    <property type="match status" value="1"/>
</dbReference>